<organism evidence="10">
    <name type="scientific">Lichtheimia ramosa</name>
    <dbReference type="NCBI Taxonomy" id="688394"/>
    <lineage>
        <taxon>Eukaryota</taxon>
        <taxon>Fungi</taxon>
        <taxon>Fungi incertae sedis</taxon>
        <taxon>Mucoromycota</taxon>
        <taxon>Mucoromycotina</taxon>
        <taxon>Mucoromycetes</taxon>
        <taxon>Mucorales</taxon>
        <taxon>Lichtheimiaceae</taxon>
        <taxon>Lichtheimia</taxon>
    </lineage>
</organism>
<reference evidence="10" key="1">
    <citation type="journal article" date="2014" name="Genome Announc.">
        <title>De novo whole-genome sequence and genome annotation of Lichtheimia ramosa.</title>
        <authorList>
            <person name="Linde J."/>
            <person name="Schwartze V."/>
            <person name="Binder U."/>
            <person name="Lass-Florl C."/>
            <person name="Voigt K."/>
            <person name="Horn F."/>
        </authorList>
    </citation>
    <scope>NUCLEOTIDE SEQUENCE</scope>
    <source>
        <strain evidence="10">JMRC FSU:6197</strain>
    </source>
</reference>
<feature type="domain" description="N-acetyltransferase" evidence="9">
    <location>
        <begin position="25"/>
        <end position="193"/>
    </location>
</feature>
<dbReference type="InterPro" id="IPR039143">
    <property type="entry name" value="GNPNAT1-like"/>
</dbReference>
<evidence type="ECO:0000313" key="10">
    <source>
        <dbReference type="EMBL" id="CDS12398.1"/>
    </source>
</evidence>
<dbReference type="AlphaFoldDB" id="A0A077WZJ1"/>
<protein>
    <recommendedName>
        <fullName evidence="8">Glucosamine 6-phosphate N-acetyltransferase</fullName>
        <ecNumber evidence="8">2.3.1.4</ecNumber>
    </recommendedName>
</protein>
<gene>
    <name evidence="10" type="ORF">LRAMOSA04592</name>
</gene>
<evidence type="ECO:0000256" key="1">
    <source>
        <dbReference type="ARBA" id="ARBA00004184"/>
    </source>
</evidence>
<dbReference type="Gene3D" id="3.40.630.30">
    <property type="match status" value="1"/>
</dbReference>
<dbReference type="GO" id="GO:0005789">
    <property type="term" value="C:endoplasmic reticulum membrane"/>
    <property type="evidence" value="ECO:0007669"/>
    <property type="project" value="UniProtKB-SubCell"/>
</dbReference>
<dbReference type="FunFam" id="3.40.630.30:FF:000048">
    <property type="entry name" value="Glucosamine 6-phosphate N-acetyltransferase"/>
    <property type="match status" value="1"/>
</dbReference>
<evidence type="ECO:0000256" key="4">
    <source>
        <dbReference type="ARBA" id="ARBA00022679"/>
    </source>
</evidence>
<accession>A0A077WZJ1</accession>
<comment type="subunit">
    <text evidence="3">Homodimer.</text>
</comment>
<proteinExistence type="inferred from homology"/>
<name>A0A077WZJ1_9FUNG</name>
<dbReference type="EMBL" id="LK023357">
    <property type="protein sequence ID" value="CDS12398.1"/>
    <property type="molecule type" value="Genomic_DNA"/>
</dbReference>
<keyword evidence="6" id="KW-0472">Membrane</keyword>
<evidence type="ECO:0000256" key="6">
    <source>
        <dbReference type="ARBA" id="ARBA00023136"/>
    </source>
</evidence>
<comment type="pathway">
    <text evidence="8">Nucleotide-sugar biosynthesis; UDP-N-acetyl-alpha-D-glucosamine biosynthesis; N-acetyl-alpha-D-glucosamine 1-phosphate from alpha-D-glucosamine 6-phosphate (route I): step 1/2.</text>
</comment>
<dbReference type="Pfam" id="PF00583">
    <property type="entry name" value="Acetyltransf_1"/>
    <property type="match status" value="1"/>
</dbReference>
<evidence type="ECO:0000259" key="9">
    <source>
        <dbReference type="PROSITE" id="PS51186"/>
    </source>
</evidence>
<dbReference type="PROSITE" id="PS51186">
    <property type="entry name" value="GNAT"/>
    <property type="match status" value="1"/>
</dbReference>
<dbReference type="SUPFAM" id="SSF55729">
    <property type="entry name" value="Acyl-CoA N-acyltransferases (Nat)"/>
    <property type="match status" value="1"/>
</dbReference>
<comment type="catalytic activity">
    <reaction evidence="8">
        <text>D-glucosamine 6-phosphate + acetyl-CoA = N-acetyl-D-glucosamine 6-phosphate + CoA + H(+)</text>
        <dbReference type="Rhea" id="RHEA:10292"/>
        <dbReference type="ChEBI" id="CHEBI:15378"/>
        <dbReference type="ChEBI" id="CHEBI:57287"/>
        <dbReference type="ChEBI" id="CHEBI:57288"/>
        <dbReference type="ChEBI" id="CHEBI:57513"/>
        <dbReference type="ChEBI" id="CHEBI:58725"/>
        <dbReference type="EC" id="2.3.1.4"/>
    </reaction>
</comment>
<evidence type="ECO:0000256" key="2">
    <source>
        <dbReference type="ARBA" id="ARBA00004586"/>
    </source>
</evidence>
<evidence type="ECO:0000256" key="3">
    <source>
        <dbReference type="ARBA" id="ARBA00011738"/>
    </source>
</evidence>
<evidence type="ECO:0000256" key="7">
    <source>
        <dbReference type="ARBA" id="ARBA00023315"/>
    </source>
</evidence>
<dbReference type="EC" id="2.3.1.4" evidence="8"/>
<dbReference type="CDD" id="cd04301">
    <property type="entry name" value="NAT_SF"/>
    <property type="match status" value="1"/>
</dbReference>
<keyword evidence="7 8" id="KW-0012">Acyltransferase</keyword>
<keyword evidence="4 8" id="KW-0808">Transferase</keyword>
<dbReference type="InterPro" id="IPR016181">
    <property type="entry name" value="Acyl_CoA_acyltransferase"/>
</dbReference>
<dbReference type="UniPathway" id="UPA00113">
    <property type="reaction ID" value="UER00529"/>
</dbReference>
<evidence type="ECO:0000256" key="5">
    <source>
        <dbReference type="ARBA" id="ARBA00022824"/>
    </source>
</evidence>
<evidence type="ECO:0000256" key="8">
    <source>
        <dbReference type="RuleBase" id="RU365086"/>
    </source>
</evidence>
<dbReference type="PANTHER" id="PTHR13355:SF11">
    <property type="entry name" value="GLUCOSAMINE 6-PHOSPHATE N-ACETYLTRANSFERASE"/>
    <property type="match status" value="1"/>
</dbReference>
<dbReference type="GO" id="GO:0006048">
    <property type="term" value="P:UDP-N-acetylglucosamine biosynthetic process"/>
    <property type="evidence" value="ECO:0007669"/>
    <property type="project" value="UniProtKB-UniRule"/>
</dbReference>
<comment type="subcellular location">
    <subcellularLocation>
        <location evidence="1">Endomembrane system</location>
        <topology evidence="1">Peripheral membrane protein</topology>
    </subcellularLocation>
    <subcellularLocation>
        <location evidence="2">Endoplasmic reticulum membrane</location>
    </subcellularLocation>
</comment>
<dbReference type="PANTHER" id="PTHR13355">
    <property type="entry name" value="GLUCOSAMINE 6-PHOSPHATE N-ACETYLTRANSFERASE"/>
    <property type="match status" value="1"/>
</dbReference>
<dbReference type="GO" id="GO:0004059">
    <property type="term" value="F:aralkylamine N-acetyltransferase activity"/>
    <property type="evidence" value="ECO:0007669"/>
    <property type="project" value="EnsemblFungi"/>
</dbReference>
<keyword evidence="5" id="KW-0256">Endoplasmic reticulum</keyword>
<dbReference type="GO" id="GO:0004343">
    <property type="term" value="F:glucosamine 6-phosphate N-acetyltransferase activity"/>
    <property type="evidence" value="ECO:0007669"/>
    <property type="project" value="UniProtKB-UniRule"/>
</dbReference>
<dbReference type="OrthoDB" id="10039976at2759"/>
<dbReference type="InterPro" id="IPR000182">
    <property type="entry name" value="GNAT_dom"/>
</dbReference>
<comment type="similarity">
    <text evidence="8">Belongs to the acetyltransferase family. GNA1 subfamily.</text>
</comment>
<sequence>MVAEVALFDESLISPQVQAALPEGYTLRPLRANDYERGFLKVLEVLTEVGNQTKEEWMERFNYLKQHNHECKCHIDPAQHTSKSDLFLFTDFTIAICDDRKDKVVAAGTIFVERKFVHNNGLVGHIEDIAVDGQQQGKKLGLRIIQALKYIGAKRNCYKVILDCSAKNIPFYEKCGFTQKEYEMAWYVTKSNL</sequence>